<proteinExistence type="predicted"/>
<evidence type="ECO:0000313" key="2">
    <source>
        <dbReference type="EMBL" id="TYC08212.1"/>
    </source>
</evidence>
<dbReference type="Pfam" id="PF14273">
    <property type="entry name" value="DUF4360"/>
    <property type="match status" value="1"/>
</dbReference>
<evidence type="ECO:0000313" key="3">
    <source>
        <dbReference type="Proteomes" id="UP000322634"/>
    </source>
</evidence>
<protein>
    <submittedName>
        <fullName evidence="2">DUF4360 domain-containing protein</fullName>
    </submittedName>
</protein>
<dbReference type="PANTHER" id="PTHR38847:SF1">
    <property type="entry name" value="PSEUDOURIDINE SYNTHASE RSUA_RLUA-LIKE DOMAIN-CONTAINING PROTEIN"/>
    <property type="match status" value="1"/>
</dbReference>
<sequence length="214" mass="21907">MRKGIAISAASAAALALTSGLVPSAAASTRTPAAGPSGVTIDIVTTNGSGCAVGTTSATLSPDAGAFGIGYTAFTAQAGGSSKPTDARRNCQLNLRIRVPEGFTYAVSGIDHGIHASLQTGAKATYKSSYYFQGAQQTEGRSAELSGPSSNFKFTDVIPESNFVWKPCGVERNFNVNTELRVDMGASDGTKVSSVSMNSGDGGSTVYRLAWKSC</sequence>
<accession>A0A5D0TSC0</accession>
<name>A0A5D0TSC0_9ACTN</name>
<feature type="signal peptide" evidence="1">
    <location>
        <begin position="1"/>
        <end position="27"/>
    </location>
</feature>
<dbReference type="OrthoDB" id="482707at2"/>
<feature type="chain" id="PRO_5038423265" evidence="1">
    <location>
        <begin position="28"/>
        <end position="214"/>
    </location>
</feature>
<dbReference type="EMBL" id="VSFF01000017">
    <property type="protein sequence ID" value="TYC08212.1"/>
    <property type="molecule type" value="Genomic_DNA"/>
</dbReference>
<dbReference type="AlphaFoldDB" id="A0A5D0TSC0"/>
<dbReference type="InterPro" id="IPR025649">
    <property type="entry name" value="DUF4360"/>
</dbReference>
<keyword evidence="3" id="KW-1185">Reference proteome</keyword>
<dbReference type="RefSeq" id="WP_148355263.1">
    <property type="nucleotide sequence ID" value="NZ_JBHSBF010000015.1"/>
</dbReference>
<evidence type="ECO:0000256" key="1">
    <source>
        <dbReference type="SAM" id="SignalP"/>
    </source>
</evidence>
<gene>
    <name evidence="2" type="ORF">FXF65_38535</name>
</gene>
<dbReference type="Proteomes" id="UP000322634">
    <property type="component" value="Unassembled WGS sequence"/>
</dbReference>
<keyword evidence="1" id="KW-0732">Signal</keyword>
<reference evidence="2 3" key="1">
    <citation type="submission" date="2019-08" db="EMBL/GenBank/DDBJ databases">
        <title>Actinomadura sp. nov. CYP1-5 isolated from mountain soil.</title>
        <authorList>
            <person name="Songsumanus A."/>
            <person name="Kuncharoen N."/>
            <person name="Kudo T."/>
            <person name="Yuki M."/>
            <person name="Igarashi Y."/>
            <person name="Tanasupawat S."/>
        </authorList>
    </citation>
    <scope>NUCLEOTIDE SEQUENCE [LARGE SCALE GENOMIC DNA]</scope>
    <source>
        <strain evidence="2 3">GKU157</strain>
    </source>
</reference>
<organism evidence="2 3">
    <name type="scientific">Actinomadura syzygii</name>
    <dbReference type="NCBI Taxonomy" id="1427538"/>
    <lineage>
        <taxon>Bacteria</taxon>
        <taxon>Bacillati</taxon>
        <taxon>Actinomycetota</taxon>
        <taxon>Actinomycetes</taxon>
        <taxon>Streptosporangiales</taxon>
        <taxon>Thermomonosporaceae</taxon>
        <taxon>Actinomadura</taxon>
    </lineage>
</organism>
<comment type="caution">
    <text evidence="2">The sequence shown here is derived from an EMBL/GenBank/DDBJ whole genome shotgun (WGS) entry which is preliminary data.</text>
</comment>
<dbReference type="PANTHER" id="PTHR38847">
    <property type="match status" value="1"/>
</dbReference>